<dbReference type="STRING" id="112090.W4G9N2"/>
<feature type="domain" description="CCDC93 N-terminal" evidence="5">
    <location>
        <begin position="21"/>
        <end position="132"/>
    </location>
</feature>
<evidence type="ECO:0000256" key="2">
    <source>
        <dbReference type="ARBA" id="ARBA00023054"/>
    </source>
</evidence>
<dbReference type="EMBL" id="KI913136">
    <property type="protein sequence ID" value="ETV76412.1"/>
    <property type="molecule type" value="Genomic_DNA"/>
</dbReference>
<reference evidence="6" key="1">
    <citation type="submission" date="2013-12" db="EMBL/GenBank/DDBJ databases">
        <title>The Genome Sequence of Aphanomyces astaci APO3.</title>
        <authorList>
            <consortium name="The Broad Institute Genomics Platform"/>
            <person name="Russ C."/>
            <person name="Tyler B."/>
            <person name="van West P."/>
            <person name="Dieguez-Uribeondo J."/>
            <person name="Young S.K."/>
            <person name="Zeng Q."/>
            <person name="Gargeya S."/>
            <person name="Fitzgerald M."/>
            <person name="Abouelleil A."/>
            <person name="Alvarado L."/>
            <person name="Chapman S.B."/>
            <person name="Gainer-Dewar J."/>
            <person name="Goldberg J."/>
            <person name="Griggs A."/>
            <person name="Gujja S."/>
            <person name="Hansen M."/>
            <person name="Howarth C."/>
            <person name="Imamovic A."/>
            <person name="Ireland A."/>
            <person name="Larimer J."/>
            <person name="McCowan C."/>
            <person name="Murphy C."/>
            <person name="Pearson M."/>
            <person name="Poon T.W."/>
            <person name="Priest M."/>
            <person name="Roberts A."/>
            <person name="Saif S."/>
            <person name="Shea T."/>
            <person name="Sykes S."/>
            <person name="Wortman J."/>
            <person name="Nusbaum C."/>
            <person name="Birren B."/>
        </authorList>
    </citation>
    <scope>NUCLEOTIDE SEQUENCE [LARGE SCALE GENOMIC DNA]</scope>
    <source>
        <strain evidence="6">APO3</strain>
    </source>
</reference>
<name>W4G9N2_APHAT</name>
<dbReference type="InterPro" id="IPR019159">
    <property type="entry name" value="CCDC93_CC"/>
</dbReference>
<accession>W4G9N2</accession>
<evidence type="ECO:0000256" key="3">
    <source>
        <dbReference type="SAM" id="Coils"/>
    </source>
</evidence>
<dbReference type="GeneID" id="20811438"/>
<evidence type="ECO:0000259" key="5">
    <source>
        <dbReference type="Pfam" id="PF21673"/>
    </source>
</evidence>
<protein>
    <submittedName>
        <fullName evidence="6">Uncharacterized protein</fullName>
    </submittedName>
</protein>
<gene>
    <name evidence="6" type="ORF">H257_09442</name>
</gene>
<dbReference type="OrthoDB" id="16092at2759"/>
<proteinExistence type="inferred from homology"/>
<evidence type="ECO:0000313" key="6">
    <source>
        <dbReference type="EMBL" id="ETV76412.1"/>
    </source>
</evidence>
<sequence length="660" mass="73955">MANNNDNAVPATTESLERDILAQECVEMLVEHGYHRASLVEIPIYERVVGGLVFCLQSEELTSVDCDILFRPVATVKERVRVAEAICHSFNTALMSLATTATSTKALTLSVHELQGANYAKLKLVVAWLVQHTQIKLNTRVQQAIQTQWNDLRTTSLGTQPPRPPHAPWYRVERQSKFRPHGETNTEQERIQRCLLEYGERLASPAAATMATADHDTAATVAPSANPLLSAIAKQAMAIQRQRDAQGDAPVECTSNDDFDRLYKTAEKEAGVAEQRALLEQQRHQDELLRHAAATHDDKYTYATANAEALHAASVVYETTSDSIRQRLRQQARGLDVDASPADAFGRLAATRKWTRDRQKLLQKGQAQEAQLHNANLELHTLQVETARLEALESTSVKSFHALERKQEQLEMREAAVTNAHDLLQLRTLIALHTNLKLQESQFKASCTEQLASLQSRQQALVGSSSSKRGDDVADNVVQIEQRHQRVVDKRMELKRAVAKEAQGILAAMRRIDSIPSRSELIQYEKRFAELYDEVALTLDETRKYYSVYNSQETTLEFLEKEVALIDSINANFEVALGSADTTALFFGQMNTIIANVQDNVTKQHANVAARQLAVDTLDSKYQLLVEKQQAYLAAIRDFQKECEKNAKLTSHLDTLRLAN</sequence>
<dbReference type="PANTHER" id="PTHR16441:SF0">
    <property type="entry name" value="COILED-COIL DOMAIN-CONTAINING PROTEIN 93"/>
    <property type="match status" value="1"/>
</dbReference>
<evidence type="ECO:0000256" key="1">
    <source>
        <dbReference type="ARBA" id="ARBA00007219"/>
    </source>
</evidence>
<dbReference type="GO" id="GO:0006893">
    <property type="term" value="P:Golgi to plasma membrane transport"/>
    <property type="evidence" value="ECO:0007669"/>
    <property type="project" value="TreeGrafter"/>
</dbReference>
<organism evidence="6">
    <name type="scientific">Aphanomyces astaci</name>
    <name type="common">Crayfish plague agent</name>
    <dbReference type="NCBI Taxonomy" id="112090"/>
    <lineage>
        <taxon>Eukaryota</taxon>
        <taxon>Sar</taxon>
        <taxon>Stramenopiles</taxon>
        <taxon>Oomycota</taxon>
        <taxon>Saprolegniomycetes</taxon>
        <taxon>Saprolegniales</taxon>
        <taxon>Verrucalvaceae</taxon>
        <taxon>Aphanomyces</taxon>
    </lineage>
</organism>
<dbReference type="AlphaFoldDB" id="W4G9N2"/>
<dbReference type="InterPro" id="IPR039116">
    <property type="entry name" value="CCDC93"/>
</dbReference>
<comment type="similarity">
    <text evidence="1">Belongs to the CCDC93 family.</text>
</comment>
<feature type="domain" description="CCDC93 coiled-coil" evidence="4">
    <location>
        <begin position="174"/>
        <end position="651"/>
    </location>
</feature>
<keyword evidence="2 3" id="KW-0175">Coiled coil</keyword>
<dbReference type="RefSeq" id="XP_009833957.1">
    <property type="nucleotide sequence ID" value="XM_009835655.1"/>
</dbReference>
<dbReference type="PANTHER" id="PTHR16441">
    <property type="entry name" value="FIDIPIDINE"/>
    <property type="match status" value="1"/>
</dbReference>
<dbReference type="Pfam" id="PF21673">
    <property type="entry name" value="CCDC93_N"/>
    <property type="match status" value="1"/>
</dbReference>
<dbReference type="InterPro" id="IPR048747">
    <property type="entry name" value="CCDC93_N"/>
</dbReference>
<feature type="coiled-coil region" evidence="3">
    <location>
        <begin position="358"/>
        <end position="392"/>
    </location>
</feature>
<evidence type="ECO:0000259" key="4">
    <source>
        <dbReference type="Pfam" id="PF09762"/>
    </source>
</evidence>
<dbReference type="VEuPathDB" id="FungiDB:H257_09442"/>
<dbReference type="Pfam" id="PF09762">
    <property type="entry name" value="CCDC93_CC"/>
    <property type="match status" value="1"/>
</dbReference>